<gene>
    <name evidence="5" type="ORF">THFILI_04600</name>
</gene>
<dbReference type="InterPro" id="IPR011650">
    <property type="entry name" value="Peptidase_M20_dimer"/>
</dbReference>
<reference evidence="5 6" key="1">
    <citation type="journal article" date="2015" name="Genome Announc.">
        <title>Draft Genome Sequence of the Thermophile Thermus filiformis ATCC 43280, Producer of Carotenoid-(Di)glucoside-Branched Fatty Acid (Di)esters and Source of Hyperthermostable Enzymes of Biotechnological Interest.</title>
        <authorList>
            <person name="Mandelli F."/>
            <person name="Oliveira Ramires B."/>
            <person name="Couger M.B."/>
            <person name="Paixao D.A."/>
            <person name="Camilo C.M."/>
            <person name="Polikarpov I."/>
            <person name="Prade R."/>
            <person name="Riano-Pachon D.M."/>
            <person name="Squina F.M."/>
        </authorList>
    </citation>
    <scope>NUCLEOTIDE SEQUENCE [LARGE SCALE GENOMIC DNA]</scope>
    <source>
        <strain evidence="5 6">ATCC 43280</strain>
    </source>
</reference>
<protein>
    <submittedName>
        <fullName evidence="5">Peptidase M20</fullName>
    </submittedName>
</protein>
<dbReference type="RefSeq" id="WP_038061858.1">
    <property type="nucleotide sequence ID" value="NZ_JPSL02000038.1"/>
</dbReference>
<keyword evidence="2" id="KW-0378">Hydrolase</keyword>
<proteinExistence type="predicted"/>
<organism evidence="5 6">
    <name type="scientific">Thermus filiformis</name>
    <dbReference type="NCBI Taxonomy" id="276"/>
    <lineage>
        <taxon>Bacteria</taxon>
        <taxon>Thermotogati</taxon>
        <taxon>Deinococcota</taxon>
        <taxon>Deinococci</taxon>
        <taxon>Thermales</taxon>
        <taxon>Thermaceae</taxon>
        <taxon>Thermus</taxon>
    </lineage>
</organism>
<dbReference type="Gene3D" id="3.30.70.360">
    <property type="match status" value="1"/>
</dbReference>
<dbReference type="PIRSF" id="PIRSF037238">
    <property type="entry name" value="Carboxypeptidase_G2"/>
    <property type="match status" value="1"/>
</dbReference>
<dbReference type="InterPro" id="IPR017150">
    <property type="entry name" value="Pept_M20_glutamate_carboxypep"/>
</dbReference>
<dbReference type="InterPro" id="IPR036264">
    <property type="entry name" value="Bact_exopeptidase_dim_dom"/>
</dbReference>
<sequence length="367" mass="39954">MDPLAWMNARLSEFVRDLEALVRLESPSRDLEGLGRAAGFLKEAFSPLGLLEERPLSTGPLLRFRRAGRGGRVLLLLHYDTVHPRGAFPFRLEGDLAIGPGVYDMKGSFVQLLYALRFLEEAGLSHPDLTALFTPDEEIGSPESRPFIEEEARRADWVLVLEPPTPEGDLKVARKGVGLYRLRALGRAAHQGVEPEKGVNAILELAHQTLRVAALEDRGRGTTLGPNRVQGGTATNVVAEEAVLEIDLRAWTLEEVQRVEAGLKALSPVLEGARLELTGGLNRPPMEPTPASLALFEKARDLGRRLGLDLKPGRVGGGSDGNFTTPFAPTLDGLGLFGRDAHQKREAVHLGEVPRRVALLALLLSEL</sequence>
<comment type="caution">
    <text evidence="5">The sequence shown here is derived from an EMBL/GenBank/DDBJ whole genome shotgun (WGS) entry which is preliminary data.</text>
</comment>
<dbReference type="PANTHER" id="PTHR43808">
    <property type="entry name" value="ACETYLORNITHINE DEACETYLASE"/>
    <property type="match status" value="1"/>
</dbReference>
<dbReference type="AlphaFoldDB" id="A0A0A2WWG5"/>
<feature type="active site" evidence="3">
    <location>
        <position position="80"/>
    </location>
</feature>
<keyword evidence="6" id="KW-1185">Reference proteome</keyword>
<dbReference type="Gene3D" id="3.40.630.10">
    <property type="entry name" value="Zn peptidases"/>
    <property type="match status" value="1"/>
</dbReference>
<dbReference type="Pfam" id="PF01546">
    <property type="entry name" value="Peptidase_M20"/>
    <property type="match status" value="1"/>
</dbReference>
<feature type="domain" description="Peptidase M20 dimerisation" evidence="4">
    <location>
        <begin position="172"/>
        <end position="265"/>
    </location>
</feature>
<evidence type="ECO:0000259" key="4">
    <source>
        <dbReference type="Pfam" id="PF07687"/>
    </source>
</evidence>
<dbReference type="PANTHER" id="PTHR43808:SF9">
    <property type="entry name" value="BLL0789 PROTEIN"/>
    <property type="match status" value="1"/>
</dbReference>
<keyword evidence="1" id="KW-0479">Metal-binding</keyword>
<dbReference type="InterPro" id="IPR050072">
    <property type="entry name" value="Peptidase_M20A"/>
</dbReference>
<dbReference type="GO" id="GO:0046872">
    <property type="term" value="F:metal ion binding"/>
    <property type="evidence" value="ECO:0007669"/>
    <property type="project" value="UniProtKB-KW"/>
</dbReference>
<evidence type="ECO:0000256" key="3">
    <source>
        <dbReference type="PIRSR" id="PIRSR037238-1"/>
    </source>
</evidence>
<name>A0A0A2WWG5_THEFI</name>
<dbReference type="InterPro" id="IPR002933">
    <property type="entry name" value="Peptidase_M20"/>
</dbReference>
<dbReference type="Proteomes" id="UP000030364">
    <property type="component" value="Unassembled WGS sequence"/>
</dbReference>
<evidence type="ECO:0000256" key="2">
    <source>
        <dbReference type="ARBA" id="ARBA00022801"/>
    </source>
</evidence>
<dbReference type="OrthoDB" id="9783294at2"/>
<dbReference type="GO" id="GO:0016787">
    <property type="term" value="F:hydrolase activity"/>
    <property type="evidence" value="ECO:0007669"/>
    <property type="project" value="UniProtKB-KW"/>
</dbReference>
<dbReference type="SUPFAM" id="SSF53187">
    <property type="entry name" value="Zn-dependent exopeptidases"/>
    <property type="match status" value="1"/>
</dbReference>
<evidence type="ECO:0000313" key="6">
    <source>
        <dbReference type="Proteomes" id="UP000030364"/>
    </source>
</evidence>
<dbReference type="CDD" id="cd03885">
    <property type="entry name" value="M20_CPDG2"/>
    <property type="match status" value="1"/>
</dbReference>
<evidence type="ECO:0000313" key="5">
    <source>
        <dbReference type="EMBL" id="KGQ22625.2"/>
    </source>
</evidence>
<dbReference type="Pfam" id="PF07687">
    <property type="entry name" value="M20_dimer"/>
    <property type="match status" value="1"/>
</dbReference>
<dbReference type="STRING" id="276.THFILI_04600"/>
<evidence type="ECO:0000256" key="1">
    <source>
        <dbReference type="ARBA" id="ARBA00022723"/>
    </source>
</evidence>
<feature type="active site" description="Proton acceptor" evidence="3">
    <location>
        <position position="137"/>
    </location>
</feature>
<dbReference type="SUPFAM" id="SSF55031">
    <property type="entry name" value="Bacterial exopeptidase dimerisation domain"/>
    <property type="match status" value="1"/>
</dbReference>
<accession>A0A0A2WWG5</accession>
<dbReference type="EMBL" id="JPSL02000038">
    <property type="protein sequence ID" value="KGQ22625.2"/>
    <property type="molecule type" value="Genomic_DNA"/>
</dbReference>